<dbReference type="GeneID" id="105229210"/>
<accession>A0A6I9VDA2</accession>
<reference evidence="3" key="2">
    <citation type="submission" date="2025-08" db="UniProtKB">
        <authorList>
            <consortium name="RefSeq"/>
        </authorList>
    </citation>
    <scope>IDENTIFICATION</scope>
    <source>
        <tissue evidence="3">Adult</tissue>
    </source>
</reference>
<dbReference type="AlphaFoldDB" id="A0A6I9VDA2"/>
<sequence>MGKSKKQEETHKSHKKSKKHSKSSQDSAKESEDVSKKVSTLKRKQTEVARVLQLKCAMLLQGTLSYLEYTELREELVRLNALKVAFAQQAAGLEKH</sequence>
<reference evidence="2" key="1">
    <citation type="submission" date="2025-05" db="UniProtKB">
        <authorList>
            <consortium name="RefSeq"/>
        </authorList>
    </citation>
    <scope>NUCLEOTIDE SEQUENCE [LARGE SCALE GENOMIC DNA]</scope>
</reference>
<evidence type="ECO:0000313" key="2">
    <source>
        <dbReference type="Proteomes" id="UP001652620"/>
    </source>
</evidence>
<evidence type="ECO:0000313" key="3">
    <source>
        <dbReference type="RefSeq" id="XP_011207632.1"/>
    </source>
</evidence>
<feature type="compositionally biased region" description="Basic residues" evidence="1">
    <location>
        <begin position="12"/>
        <end position="22"/>
    </location>
</feature>
<proteinExistence type="predicted"/>
<name>A0A6I9VDA2_BACDO</name>
<gene>
    <name evidence="3" type="primary">LOC105229210</name>
</gene>
<feature type="region of interest" description="Disordered" evidence="1">
    <location>
        <begin position="1"/>
        <end position="42"/>
    </location>
</feature>
<dbReference type="OMA" id="EYIEMRS"/>
<dbReference type="SMR" id="A0A6I9VDA2"/>
<keyword evidence="2" id="KW-1185">Reference proteome</keyword>
<dbReference type="InParanoid" id="A0A6I9VDA2"/>
<feature type="compositionally biased region" description="Basic and acidic residues" evidence="1">
    <location>
        <begin position="27"/>
        <end position="36"/>
    </location>
</feature>
<dbReference type="FunCoup" id="A0A6I9VDA2">
    <property type="interactions" value="1"/>
</dbReference>
<feature type="compositionally biased region" description="Basic and acidic residues" evidence="1">
    <location>
        <begin position="1"/>
        <end position="11"/>
    </location>
</feature>
<dbReference type="RefSeq" id="XP_011207632.1">
    <property type="nucleotide sequence ID" value="XM_011209330.4"/>
</dbReference>
<dbReference type="Proteomes" id="UP001652620">
    <property type="component" value="Chromosome 1"/>
</dbReference>
<dbReference type="KEGG" id="bdr:105229210"/>
<evidence type="ECO:0000256" key="1">
    <source>
        <dbReference type="SAM" id="MobiDB-lite"/>
    </source>
</evidence>
<protein>
    <submittedName>
        <fullName evidence="3">Uncharacterized protein LOC105229210</fullName>
    </submittedName>
</protein>
<organism evidence="2 3">
    <name type="scientific">Bactrocera dorsalis</name>
    <name type="common">Oriental fruit fly</name>
    <name type="synonym">Dacus dorsalis</name>
    <dbReference type="NCBI Taxonomy" id="27457"/>
    <lineage>
        <taxon>Eukaryota</taxon>
        <taxon>Metazoa</taxon>
        <taxon>Ecdysozoa</taxon>
        <taxon>Arthropoda</taxon>
        <taxon>Hexapoda</taxon>
        <taxon>Insecta</taxon>
        <taxon>Pterygota</taxon>
        <taxon>Neoptera</taxon>
        <taxon>Endopterygota</taxon>
        <taxon>Diptera</taxon>
        <taxon>Brachycera</taxon>
        <taxon>Muscomorpha</taxon>
        <taxon>Tephritoidea</taxon>
        <taxon>Tephritidae</taxon>
        <taxon>Bactrocera</taxon>
        <taxon>Bactrocera</taxon>
    </lineage>
</organism>
<dbReference type="OrthoDB" id="8023238at2759"/>